<proteinExistence type="inferred from homology"/>
<dbReference type="Gene3D" id="3.30.310.10">
    <property type="entry name" value="TATA-Binding Protein"/>
    <property type="match status" value="1"/>
</dbReference>
<keyword evidence="5" id="KW-0472">Membrane</keyword>
<evidence type="ECO:0000256" key="4">
    <source>
        <dbReference type="ARBA" id="ARBA00022927"/>
    </source>
</evidence>
<feature type="domain" description="Beta-adaptin appendage C-terminal subdomain" evidence="7">
    <location>
        <begin position="418"/>
        <end position="530"/>
    </location>
</feature>
<dbReference type="SMART" id="SM01020">
    <property type="entry name" value="B2-adapt-app_C"/>
    <property type="match status" value="1"/>
</dbReference>
<comment type="similarity">
    <text evidence="2">Belongs to the adaptor complexes large subunit family.</text>
</comment>
<organism evidence="8 9">
    <name type="scientific">Holothuria leucospilota</name>
    <name type="common">Black long sea cucumber</name>
    <name type="synonym">Mertensiothuria leucospilota</name>
    <dbReference type="NCBI Taxonomy" id="206669"/>
    <lineage>
        <taxon>Eukaryota</taxon>
        <taxon>Metazoa</taxon>
        <taxon>Echinodermata</taxon>
        <taxon>Eleutherozoa</taxon>
        <taxon>Echinozoa</taxon>
        <taxon>Holothuroidea</taxon>
        <taxon>Aspidochirotacea</taxon>
        <taxon>Aspidochirotida</taxon>
        <taxon>Holothuriidae</taxon>
        <taxon>Holothuria</taxon>
    </lineage>
</organism>
<evidence type="ECO:0000313" key="9">
    <source>
        <dbReference type="Proteomes" id="UP001152320"/>
    </source>
</evidence>
<evidence type="ECO:0000313" key="8">
    <source>
        <dbReference type="EMBL" id="KAJ8019580.1"/>
    </source>
</evidence>
<dbReference type="InterPro" id="IPR002553">
    <property type="entry name" value="Clathrin/coatomer_adapt-like_N"/>
</dbReference>
<accession>A0A9Q1BAJ0</accession>
<feature type="region of interest" description="Disordered" evidence="6">
    <location>
        <begin position="315"/>
        <end position="338"/>
    </location>
</feature>
<gene>
    <name evidence="8" type="ORF">HOLleu_41228</name>
</gene>
<comment type="caution">
    <text evidence="8">The sequence shown here is derived from an EMBL/GenBank/DDBJ whole genome shotgun (WGS) entry which is preliminary data.</text>
</comment>
<dbReference type="Proteomes" id="UP001152320">
    <property type="component" value="Chromosome 23"/>
</dbReference>
<dbReference type="InterPro" id="IPR026739">
    <property type="entry name" value="AP_beta"/>
</dbReference>
<evidence type="ECO:0000256" key="1">
    <source>
        <dbReference type="ARBA" id="ARBA00004308"/>
    </source>
</evidence>
<dbReference type="Pfam" id="PF01602">
    <property type="entry name" value="Adaptin_N"/>
    <property type="match status" value="1"/>
</dbReference>
<dbReference type="OrthoDB" id="10254310at2759"/>
<evidence type="ECO:0000259" key="7">
    <source>
        <dbReference type="SMART" id="SM01020"/>
    </source>
</evidence>
<dbReference type="SUPFAM" id="SSF48371">
    <property type="entry name" value="ARM repeat"/>
    <property type="match status" value="1"/>
</dbReference>
<dbReference type="GO" id="GO:0016192">
    <property type="term" value="P:vesicle-mediated transport"/>
    <property type="evidence" value="ECO:0007669"/>
    <property type="project" value="InterPro"/>
</dbReference>
<dbReference type="Pfam" id="PF09066">
    <property type="entry name" value="B2-adapt-app_C"/>
    <property type="match status" value="1"/>
</dbReference>
<comment type="subcellular location">
    <subcellularLocation>
        <location evidence="1">Endomembrane system</location>
    </subcellularLocation>
</comment>
<feature type="compositionally biased region" description="Basic and acidic residues" evidence="6">
    <location>
        <begin position="317"/>
        <end position="330"/>
    </location>
</feature>
<reference evidence="8" key="1">
    <citation type="submission" date="2021-10" db="EMBL/GenBank/DDBJ databases">
        <title>Tropical sea cucumber genome reveals ecological adaptation and Cuvierian tubules defense mechanism.</title>
        <authorList>
            <person name="Chen T."/>
        </authorList>
    </citation>
    <scope>NUCLEOTIDE SEQUENCE</scope>
    <source>
        <strain evidence="8">Nanhai2018</strain>
        <tissue evidence="8">Muscle</tissue>
    </source>
</reference>
<sequence length="533" mass="60814">MLYYTREMPNIQQDICKKLRGVLLTLLTHEQDEMIYLSLCHLHSLQKNSHINLTKHYKKLFCRYNDSVHIKCQKIELLEMISTENNSKEILEELNSHCLDVSPDVSCKAINGISYIAKKLETFRQPAVQILLNLLEVERVAGLAINALKDLIDLDGFQSYKLDILSVIPSLWTTVEDQKGKVAILWIIGEHGKAIPDAPYLLEAMIDNLEEEHRPMVVSNLLTATTKLFFSRPAECQDMLGKLLEFCVENKKNMLLREKGHLYYRLLSEDLTLAEKVICSSMLKQETTEGENLANKSLPMINSLEMFFKLQSQEPIEPEKSLSSKEHSPPEKNFASEPVEGQLIDIGGVKVHEEAKGHERMSDTTDTIDLNSFIKNEDKSNNLNDATAACTDSSSNFAADSRVERSDQLDKEGSILEFDKSFTISPDDFESNWTKLETCERKLCGIKDKPSHLLDLLENEGVQTMASTPEDSYPWKAFLYAKEKHSDVLFFVEVVINSEEDNTAEIQVKSTTDSKTKRLDFLGFWEKRISRFI</sequence>
<evidence type="ECO:0000256" key="3">
    <source>
        <dbReference type="ARBA" id="ARBA00022448"/>
    </source>
</evidence>
<evidence type="ECO:0000256" key="5">
    <source>
        <dbReference type="ARBA" id="ARBA00023136"/>
    </source>
</evidence>
<keyword evidence="9" id="KW-1185">Reference proteome</keyword>
<keyword evidence="4" id="KW-0653">Protein transport</keyword>
<dbReference type="InterPro" id="IPR016024">
    <property type="entry name" value="ARM-type_fold"/>
</dbReference>
<evidence type="ECO:0000256" key="2">
    <source>
        <dbReference type="ARBA" id="ARBA00006613"/>
    </source>
</evidence>
<dbReference type="InterPro" id="IPR015151">
    <property type="entry name" value="B-adaptin_app_sub_C"/>
</dbReference>
<dbReference type="PANTHER" id="PTHR11134">
    <property type="entry name" value="ADAPTOR COMPLEX SUBUNIT BETA FAMILY MEMBER"/>
    <property type="match status" value="1"/>
</dbReference>
<dbReference type="GO" id="GO:0030131">
    <property type="term" value="C:clathrin adaptor complex"/>
    <property type="evidence" value="ECO:0007669"/>
    <property type="project" value="InterPro"/>
</dbReference>
<dbReference type="GO" id="GO:0012505">
    <property type="term" value="C:endomembrane system"/>
    <property type="evidence" value="ECO:0007669"/>
    <property type="project" value="UniProtKB-SubCell"/>
</dbReference>
<protein>
    <submittedName>
        <fullName evidence="8">AP-4 complex subunit beta-1</fullName>
    </submittedName>
</protein>
<dbReference type="InterPro" id="IPR012295">
    <property type="entry name" value="TBP_dom_sf"/>
</dbReference>
<dbReference type="InterPro" id="IPR011989">
    <property type="entry name" value="ARM-like"/>
</dbReference>
<dbReference type="Gene3D" id="1.25.10.10">
    <property type="entry name" value="Leucine-rich Repeat Variant"/>
    <property type="match status" value="1"/>
</dbReference>
<dbReference type="EMBL" id="JAIZAY010000023">
    <property type="protein sequence ID" value="KAJ8019580.1"/>
    <property type="molecule type" value="Genomic_DNA"/>
</dbReference>
<keyword evidence="3" id="KW-0813">Transport</keyword>
<dbReference type="GO" id="GO:0006886">
    <property type="term" value="P:intracellular protein transport"/>
    <property type="evidence" value="ECO:0007669"/>
    <property type="project" value="InterPro"/>
</dbReference>
<evidence type="ECO:0000256" key="6">
    <source>
        <dbReference type="SAM" id="MobiDB-lite"/>
    </source>
</evidence>
<name>A0A9Q1BAJ0_HOLLE</name>
<dbReference type="AlphaFoldDB" id="A0A9Q1BAJ0"/>